<keyword evidence="3" id="KW-0731">Sigma factor</keyword>
<dbReference type="SUPFAM" id="SSF88659">
    <property type="entry name" value="Sigma3 and sigma4 domains of RNA polymerase sigma factors"/>
    <property type="match status" value="1"/>
</dbReference>
<dbReference type="PANTHER" id="PTHR43133">
    <property type="entry name" value="RNA POLYMERASE ECF-TYPE SIGMA FACTO"/>
    <property type="match status" value="1"/>
</dbReference>
<keyword evidence="5" id="KW-0804">Transcription</keyword>
<keyword evidence="9" id="KW-1185">Reference proteome</keyword>
<dbReference type="Proteomes" id="UP000078454">
    <property type="component" value="Unassembled WGS sequence"/>
</dbReference>
<dbReference type="CDD" id="cd06171">
    <property type="entry name" value="Sigma70_r4"/>
    <property type="match status" value="1"/>
</dbReference>
<dbReference type="NCBIfam" id="TIGR02937">
    <property type="entry name" value="sigma70-ECF"/>
    <property type="match status" value="1"/>
</dbReference>
<evidence type="ECO:0000256" key="1">
    <source>
        <dbReference type="ARBA" id="ARBA00010641"/>
    </source>
</evidence>
<evidence type="ECO:0000313" key="9">
    <source>
        <dbReference type="Proteomes" id="UP000078454"/>
    </source>
</evidence>
<comment type="similarity">
    <text evidence="1">Belongs to the sigma-70 factor family. ECF subfamily.</text>
</comment>
<dbReference type="InterPro" id="IPR036388">
    <property type="entry name" value="WH-like_DNA-bd_sf"/>
</dbReference>
<dbReference type="OrthoDB" id="2657224at2"/>
<dbReference type="InterPro" id="IPR007627">
    <property type="entry name" value="RNA_pol_sigma70_r2"/>
</dbReference>
<dbReference type="InterPro" id="IPR039425">
    <property type="entry name" value="RNA_pol_sigma-70-like"/>
</dbReference>
<dbReference type="GO" id="GO:0016987">
    <property type="term" value="F:sigma factor activity"/>
    <property type="evidence" value="ECO:0007669"/>
    <property type="project" value="UniProtKB-KW"/>
</dbReference>
<comment type="caution">
    <text evidence="8">The sequence shown here is derived from an EMBL/GenBank/DDBJ whole genome shotgun (WGS) entry which is preliminary data.</text>
</comment>
<dbReference type="InterPro" id="IPR013325">
    <property type="entry name" value="RNA_pol_sigma_r2"/>
</dbReference>
<evidence type="ECO:0000256" key="5">
    <source>
        <dbReference type="ARBA" id="ARBA00023163"/>
    </source>
</evidence>
<keyword evidence="4" id="KW-0238">DNA-binding</keyword>
<dbReference type="GO" id="GO:0003677">
    <property type="term" value="F:DNA binding"/>
    <property type="evidence" value="ECO:0007669"/>
    <property type="project" value="UniProtKB-KW"/>
</dbReference>
<sequence length="192" mass="22796">MMKSLREIFNSDFNTLDTSMQEQIYKEFYLLVYPMINFILRDHSAAEDIIQEAFLRAVHKAPLLTEIDKYEGWLKRLTRNVTLNHLRKHRRNRDELETEVLFSLKESAPTSEYSSSPDVEVEMKVMREAVIAYINQLNPSYRQIIAMKWIHNLSYKDMASELCVTEGVVRQRLFRARDAIKQKFLNDWGSDR</sequence>
<proteinExistence type="inferred from homology"/>
<name>A0A198ABX2_9BACL</name>
<evidence type="ECO:0000259" key="6">
    <source>
        <dbReference type="Pfam" id="PF04542"/>
    </source>
</evidence>
<dbReference type="InterPro" id="IPR013324">
    <property type="entry name" value="RNA_pol_sigma_r3/r4-like"/>
</dbReference>
<dbReference type="Pfam" id="PF04542">
    <property type="entry name" value="Sigma70_r2"/>
    <property type="match status" value="1"/>
</dbReference>
<protein>
    <submittedName>
        <fullName evidence="8">RNA polymerase subunit sigma-70</fullName>
    </submittedName>
</protein>
<dbReference type="EMBL" id="LYPB01000065">
    <property type="protein sequence ID" value="OAS18458.1"/>
    <property type="molecule type" value="Genomic_DNA"/>
</dbReference>
<evidence type="ECO:0000259" key="7">
    <source>
        <dbReference type="Pfam" id="PF08281"/>
    </source>
</evidence>
<organism evidence="8 9">
    <name type="scientific">Paenibacillus oryzisoli</name>
    <dbReference type="NCBI Taxonomy" id="1850517"/>
    <lineage>
        <taxon>Bacteria</taxon>
        <taxon>Bacillati</taxon>
        <taxon>Bacillota</taxon>
        <taxon>Bacilli</taxon>
        <taxon>Bacillales</taxon>
        <taxon>Paenibacillaceae</taxon>
        <taxon>Paenibacillus</taxon>
    </lineage>
</organism>
<dbReference type="STRING" id="1850517.A8708_00560"/>
<dbReference type="SUPFAM" id="SSF88946">
    <property type="entry name" value="Sigma2 domain of RNA polymerase sigma factors"/>
    <property type="match status" value="1"/>
</dbReference>
<evidence type="ECO:0000256" key="3">
    <source>
        <dbReference type="ARBA" id="ARBA00023082"/>
    </source>
</evidence>
<dbReference type="PANTHER" id="PTHR43133:SF8">
    <property type="entry name" value="RNA POLYMERASE SIGMA FACTOR HI_1459-RELATED"/>
    <property type="match status" value="1"/>
</dbReference>
<gene>
    <name evidence="8" type="ORF">A8708_00560</name>
</gene>
<keyword evidence="2" id="KW-0805">Transcription regulation</keyword>
<reference evidence="8 9" key="1">
    <citation type="submission" date="2016-05" db="EMBL/GenBank/DDBJ databases">
        <title>Paenibacillus sp. 1ZS3-15 nov., isolated from the rhizosphere soil.</title>
        <authorList>
            <person name="Zhang X.X."/>
            <person name="Zhang J."/>
        </authorList>
    </citation>
    <scope>NUCLEOTIDE SEQUENCE [LARGE SCALE GENOMIC DNA]</scope>
    <source>
        <strain evidence="8 9">1ZS3-15</strain>
    </source>
</reference>
<evidence type="ECO:0000256" key="2">
    <source>
        <dbReference type="ARBA" id="ARBA00023015"/>
    </source>
</evidence>
<accession>A0A198ABX2</accession>
<dbReference type="InterPro" id="IPR013249">
    <property type="entry name" value="RNA_pol_sigma70_r4_t2"/>
</dbReference>
<dbReference type="Gene3D" id="1.10.10.10">
    <property type="entry name" value="Winged helix-like DNA-binding domain superfamily/Winged helix DNA-binding domain"/>
    <property type="match status" value="1"/>
</dbReference>
<feature type="domain" description="RNA polymerase sigma-70 region 2" evidence="6">
    <location>
        <begin position="25"/>
        <end position="91"/>
    </location>
</feature>
<feature type="domain" description="RNA polymerase sigma factor 70 region 4 type 2" evidence="7">
    <location>
        <begin position="128"/>
        <end position="179"/>
    </location>
</feature>
<dbReference type="Gene3D" id="1.10.1740.10">
    <property type="match status" value="1"/>
</dbReference>
<evidence type="ECO:0000256" key="4">
    <source>
        <dbReference type="ARBA" id="ARBA00023125"/>
    </source>
</evidence>
<evidence type="ECO:0000313" key="8">
    <source>
        <dbReference type="EMBL" id="OAS18458.1"/>
    </source>
</evidence>
<dbReference type="GO" id="GO:0006352">
    <property type="term" value="P:DNA-templated transcription initiation"/>
    <property type="evidence" value="ECO:0007669"/>
    <property type="project" value="InterPro"/>
</dbReference>
<dbReference type="InterPro" id="IPR014284">
    <property type="entry name" value="RNA_pol_sigma-70_dom"/>
</dbReference>
<dbReference type="AlphaFoldDB" id="A0A198ABX2"/>
<dbReference type="Pfam" id="PF08281">
    <property type="entry name" value="Sigma70_r4_2"/>
    <property type="match status" value="1"/>
</dbReference>